<proteinExistence type="predicted"/>
<dbReference type="RefSeq" id="WP_304994607.1">
    <property type="nucleotide sequence ID" value="NZ_CP101717.1"/>
</dbReference>
<accession>A0AB38YDB0</accession>
<dbReference type="EMBL" id="CP101717">
    <property type="protein sequence ID" value="WLD57321.1"/>
    <property type="molecule type" value="Genomic_DNA"/>
</dbReference>
<sequence>MPSPAMSDSSHMVMDDLPLIPSKRRLSARAWEVVWTIQMLNPLRTPDTLNKFVAQFNDEHCVFRAKLRTVQRLALSVTSENTDDETTVEQAFTVLRAIERQYGPIQLIENRPVEQWPLRD</sequence>
<name>A0AB38YDB0_9GAMM</name>
<organism evidence="1">
    <name type="scientific">Salinispirillum sp. LH 10-3-1</name>
    <dbReference type="NCBI Taxonomy" id="2952525"/>
    <lineage>
        <taxon>Bacteria</taxon>
        <taxon>Pseudomonadati</taxon>
        <taxon>Pseudomonadota</taxon>
        <taxon>Gammaproteobacteria</taxon>
        <taxon>Oceanospirillales</taxon>
        <taxon>Saccharospirillaceae</taxon>
        <taxon>Salinispirillum</taxon>
    </lineage>
</organism>
<protein>
    <submittedName>
        <fullName evidence="1">Uncharacterized protein</fullName>
    </submittedName>
</protein>
<dbReference type="AlphaFoldDB" id="A0AB38YDB0"/>
<reference evidence="1" key="1">
    <citation type="submission" date="2022-07" db="EMBL/GenBank/DDBJ databases">
        <title>Complete genome sequence of Salinispirillum sp. LH10-3-1 capable of multiple carbohydrate inversion isolated from a soda lake.</title>
        <authorList>
            <person name="Liu J."/>
            <person name="Zhai Y."/>
            <person name="Zhang H."/>
            <person name="Yang H."/>
            <person name="Qu J."/>
            <person name="Li J."/>
        </authorList>
    </citation>
    <scope>NUCLEOTIDE SEQUENCE</scope>
    <source>
        <strain evidence="1">LH 10-3-1</strain>
    </source>
</reference>
<gene>
    <name evidence="1" type="ORF">NFC81_11405</name>
</gene>
<evidence type="ECO:0000313" key="1">
    <source>
        <dbReference type="EMBL" id="WLD57321.1"/>
    </source>
</evidence>